<dbReference type="SUPFAM" id="SSF46561">
    <property type="entry name" value="Ribosomal protein L29 (L29p)"/>
    <property type="match status" value="1"/>
</dbReference>
<dbReference type="Proteomes" id="UP000176191">
    <property type="component" value="Unassembled WGS sequence"/>
</dbReference>
<dbReference type="GO" id="GO:0005840">
    <property type="term" value="C:ribosome"/>
    <property type="evidence" value="ECO:0007669"/>
    <property type="project" value="InterPro"/>
</dbReference>
<dbReference type="EMBL" id="MFAK01000002">
    <property type="protein sequence ID" value="OGD75516.1"/>
    <property type="molecule type" value="Genomic_DNA"/>
</dbReference>
<sequence length="61" mass="6991">MKKNERRELIKLGSKAVWAKIAELKATLTTAKLKQSRGEQKNLRAPKHLRRVIAQLQEGVK</sequence>
<dbReference type="InterPro" id="IPR036049">
    <property type="entry name" value="Ribosomal_uL29_sf"/>
</dbReference>
<protein>
    <recommendedName>
        <fullName evidence="3">50S ribosomal protein L29</fullName>
    </recommendedName>
</protein>
<comment type="caution">
    <text evidence="1">The sequence shown here is derived from an EMBL/GenBank/DDBJ whole genome shotgun (WGS) entry which is preliminary data.</text>
</comment>
<evidence type="ECO:0008006" key="3">
    <source>
        <dbReference type="Google" id="ProtNLM"/>
    </source>
</evidence>
<dbReference type="AlphaFoldDB" id="A0A1F5F7C7"/>
<organism evidence="1 2">
    <name type="scientific">Candidatus Collierbacteria bacterium RIFOXYA2_FULL_46_10</name>
    <dbReference type="NCBI Taxonomy" id="1817726"/>
    <lineage>
        <taxon>Bacteria</taxon>
        <taxon>Candidatus Collieribacteriota</taxon>
    </lineage>
</organism>
<accession>A0A1F5F7C7</accession>
<evidence type="ECO:0000313" key="1">
    <source>
        <dbReference type="EMBL" id="OGD75516.1"/>
    </source>
</evidence>
<name>A0A1F5F7C7_9BACT</name>
<gene>
    <name evidence="1" type="ORF">A2228_03375</name>
</gene>
<proteinExistence type="predicted"/>
<evidence type="ECO:0000313" key="2">
    <source>
        <dbReference type="Proteomes" id="UP000176191"/>
    </source>
</evidence>
<dbReference type="GO" id="GO:0003735">
    <property type="term" value="F:structural constituent of ribosome"/>
    <property type="evidence" value="ECO:0007669"/>
    <property type="project" value="InterPro"/>
</dbReference>
<dbReference type="GO" id="GO:0006412">
    <property type="term" value="P:translation"/>
    <property type="evidence" value="ECO:0007669"/>
    <property type="project" value="InterPro"/>
</dbReference>
<reference evidence="1 2" key="1">
    <citation type="journal article" date="2016" name="Nat. Commun.">
        <title>Thousands of microbial genomes shed light on interconnected biogeochemical processes in an aquifer system.</title>
        <authorList>
            <person name="Anantharaman K."/>
            <person name="Brown C.T."/>
            <person name="Hug L.A."/>
            <person name="Sharon I."/>
            <person name="Castelle C.J."/>
            <person name="Probst A.J."/>
            <person name="Thomas B.C."/>
            <person name="Singh A."/>
            <person name="Wilkins M.J."/>
            <person name="Karaoz U."/>
            <person name="Brodie E.L."/>
            <person name="Williams K.H."/>
            <person name="Hubbard S.S."/>
            <person name="Banfield J.F."/>
        </authorList>
    </citation>
    <scope>NUCLEOTIDE SEQUENCE [LARGE SCALE GENOMIC DNA]</scope>
</reference>